<evidence type="ECO:0000256" key="2">
    <source>
        <dbReference type="ARBA" id="ARBA00022526"/>
    </source>
</evidence>
<dbReference type="Gene3D" id="2.130.10.10">
    <property type="entry name" value="YVTN repeat-like/Quinoprotein amine dehydrogenase"/>
    <property type="match status" value="1"/>
</dbReference>
<dbReference type="KEGG" id="aswu:HUW51_14750"/>
<dbReference type="FunFam" id="2.130.10.10:FF:000306">
    <property type="entry name" value="3-carboxymuconate cyclase"/>
    <property type="match status" value="1"/>
</dbReference>
<dbReference type="GO" id="GO:0006006">
    <property type="term" value="P:glucose metabolic process"/>
    <property type="evidence" value="ECO:0007669"/>
    <property type="project" value="UniProtKB-KW"/>
</dbReference>
<dbReference type="Proteomes" id="UP000515237">
    <property type="component" value="Chromosome"/>
</dbReference>
<accession>A0A7G7G9T6</accession>
<reference evidence="3 4" key="1">
    <citation type="journal article" date="2018" name="Int. J. Syst. Evol. Microbiol.">
        <title>Adhaeribacter swui sp. nov., isolated from wet mud.</title>
        <authorList>
            <person name="Kim D.U."/>
            <person name="Kim K.W."/>
            <person name="Kang M.S."/>
            <person name="Kim J.Y."/>
            <person name="Jang J.H."/>
            <person name="Kim M.K."/>
        </authorList>
    </citation>
    <scope>NUCLEOTIDE SEQUENCE [LARGE SCALE GENOMIC DNA]</scope>
    <source>
        <strain evidence="3 4">KCTC 52873</strain>
    </source>
</reference>
<organism evidence="3 4">
    <name type="scientific">Adhaeribacter swui</name>
    <dbReference type="NCBI Taxonomy" id="2086471"/>
    <lineage>
        <taxon>Bacteria</taxon>
        <taxon>Pseudomonadati</taxon>
        <taxon>Bacteroidota</taxon>
        <taxon>Cytophagia</taxon>
        <taxon>Cytophagales</taxon>
        <taxon>Hymenobacteraceae</taxon>
        <taxon>Adhaeribacter</taxon>
    </lineage>
</organism>
<dbReference type="PANTHER" id="PTHR30344:SF1">
    <property type="entry name" value="6-PHOSPHOGLUCONOLACTONASE"/>
    <property type="match status" value="1"/>
</dbReference>
<dbReference type="SUPFAM" id="SSF51004">
    <property type="entry name" value="C-terminal (heme d1) domain of cytochrome cd1-nitrite reductase"/>
    <property type="match status" value="1"/>
</dbReference>
<comment type="similarity">
    <text evidence="1">Belongs to the cycloisomerase 2 family.</text>
</comment>
<dbReference type="EMBL" id="CP055156">
    <property type="protein sequence ID" value="QNF33920.1"/>
    <property type="molecule type" value="Genomic_DNA"/>
</dbReference>
<gene>
    <name evidence="3" type="ORF">HUW51_14750</name>
</gene>
<evidence type="ECO:0000313" key="3">
    <source>
        <dbReference type="EMBL" id="QNF33920.1"/>
    </source>
</evidence>
<keyword evidence="2" id="KW-0313">Glucose metabolism</keyword>
<dbReference type="InterPro" id="IPR015943">
    <property type="entry name" value="WD40/YVTN_repeat-like_dom_sf"/>
</dbReference>
<dbReference type="InterPro" id="IPR019405">
    <property type="entry name" value="Lactonase_7-beta_prop"/>
</dbReference>
<keyword evidence="4" id="KW-1185">Reference proteome</keyword>
<name>A0A7G7G9T6_9BACT</name>
<dbReference type="GO" id="GO:0005829">
    <property type="term" value="C:cytosol"/>
    <property type="evidence" value="ECO:0007669"/>
    <property type="project" value="TreeGrafter"/>
</dbReference>
<evidence type="ECO:0000256" key="1">
    <source>
        <dbReference type="ARBA" id="ARBA00005564"/>
    </source>
</evidence>
<dbReference type="GO" id="GO:0017057">
    <property type="term" value="F:6-phosphogluconolactonase activity"/>
    <property type="evidence" value="ECO:0007669"/>
    <property type="project" value="TreeGrafter"/>
</dbReference>
<dbReference type="InterPro" id="IPR050282">
    <property type="entry name" value="Cycloisomerase_2"/>
</dbReference>
<proteinExistence type="inferred from homology"/>
<dbReference type="AlphaFoldDB" id="A0A7G7G9T6"/>
<dbReference type="PROSITE" id="PS51318">
    <property type="entry name" value="TAT"/>
    <property type="match status" value="1"/>
</dbReference>
<protein>
    <submittedName>
        <fullName evidence="3">Lactonase family protein</fullName>
    </submittedName>
</protein>
<keyword evidence="2" id="KW-0119">Carbohydrate metabolism</keyword>
<dbReference type="InterPro" id="IPR011048">
    <property type="entry name" value="Haem_d1_sf"/>
</dbReference>
<sequence length="397" mass="42722">MSLLSTSRRQFMKTTGLGLAGLPWLLQACAGGKAGQKSAASYFVYVGTYAKPDQDSIFGFQLNPATGELTRQLAFKGGENPSFLTLNSKKTLLYAVNEIGNFNNAKSGAISSFAVDKKTGQLTLLNQQATEGSSPCYVSLDKTEKVALAANYGGGNVVSYPVQENGSLRKAVGNEQHQGNSISNRQSGPHAHCIIPDPKNNFILAVDLGLDQVLGYRLDPNNGKLTRAAQPAFQTKPGAGPRHLTFHPNGKIAFLICELDSTMIALAYNETQGTFTEIQTLSTLPADFTGESYCADVHVSPDGKFLYGSNRGHNSMVVYAINPDTGQLTLVQHVSTQGNWPRNFAIDPSGRILLVANERSDDIYTYRIDQSTGQLTPTGFSVKVPKPVCLQVVSDFS</sequence>
<dbReference type="RefSeq" id="WP_185270402.1">
    <property type="nucleotide sequence ID" value="NZ_CP055156.1"/>
</dbReference>
<dbReference type="PANTHER" id="PTHR30344">
    <property type="entry name" value="6-PHOSPHOGLUCONOLACTONASE-RELATED"/>
    <property type="match status" value="1"/>
</dbReference>
<dbReference type="InterPro" id="IPR006311">
    <property type="entry name" value="TAT_signal"/>
</dbReference>
<evidence type="ECO:0000313" key="4">
    <source>
        <dbReference type="Proteomes" id="UP000515237"/>
    </source>
</evidence>
<dbReference type="Pfam" id="PF10282">
    <property type="entry name" value="Lactonase"/>
    <property type="match status" value="1"/>
</dbReference>